<gene>
    <name evidence="1" type="ORF">S03H2_20577</name>
</gene>
<reference evidence="1" key="1">
    <citation type="journal article" date="2014" name="Front. Microbiol.">
        <title>High frequency of phylogenetically diverse reductive dehalogenase-homologous genes in deep subseafloor sedimentary metagenomes.</title>
        <authorList>
            <person name="Kawai M."/>
            <person name="Futagami T."/>
            <person name="Toyoda A."/>
            <person name="Takaki Y."/>
            <person name="Nishi S."/>
            <person name="Hori S."/>
            <person name="Arai W."/>
            <person name="Tsubouchi T."/>
            <person name="Morono Y."/>
            <person name="Uchiyama I."/>
            <person name="Ito T."/>
            <person name="Fujiyama A."/>
            <person name="Inagaki F."/>
            <person name="Takami H."/>
        </authorList>
    </citation>
    <scope>NUCLEOTIDE SEQUENCE</scope>
    <source>
        <strain evidence="1">Expedition CK06-06</strain>
    </source>
</reference>
<dbReference type="EMBL" id="BARU01010859">
    <property type="protein sequence ID" value="GAH38202.1"/>
    <property type="molecule type" value="Genomic_DNA"/>
</dbReference>
<dbReference type="AlphaFoldDB" id="X1EZY8"/>
<proteinExistence type="predicted"/>
<feature type="non-terminal residue" evidence="1">
    <location>
        <position position="1"/>
    </location>
</feature>
<accession>X1EZY8</accession>
<name>X1EZY8_9ZZZZ</name>
<organism evidence="1">
    <name type="scientific">marine sediment metagenome</name>
    <dbReference type="NCBI Taxonomy" id="412755"/>
    <lineage>
        <taxon>unclassified sequences</taxon>
        <taxon>metagenomes</taxon>
        <taxon>ecological metagenomes</taxon>
    </lineage>
</organism>
<sequence length="54" mass="6181">LKIQRRLRNQPKIQKCKCGDCGTAFTVPVDKEWPTVTCPNTECGRIYTREEVLG</sequence>
<protein>
    <submittedName>
        <fullName evidence="1">Uncharacterized protein</fullName>
    </submittedName>
</protein>
<evidence type="ECO:0000313" key="1">
    <source>
        <dbReference type="EMBL" id="GAH38202.1"/>
    </source>
</evidence>
<comment type="caution">
    <text evidence="1">The sequence shown here is derived from an EMBL/GenBank/DDBJ whole genome shotgun (WGS) entry which is preliminary data.</text>
</comment>